<dbReference type="Proteomes" id="UP000593741">
    <property type="component" value="Genome"/>
</dbReference>
<reference evidence="1 2" key="1">
    <citation type="submission" date="2020-07" db="EMBL/GenBank/DDBJ databases">
        <title>Taxonomic proposal: Crassvirales, a new order of highly abundant and diverse bacterial viruses.</title>
        <authorList>
            <person name="Shkoporov A.N."/>
            <person name="Stockdale S.R."/>
            <person name="Guerin E."/>
            <person name="Ross R.P."/>
            <person name="Hill C."/>
        </authorList>
    </citation>
    <scope>NUCLEOTIDE SEQUENCE [LARGE SCALE GENOMIC DNA]</scope>
</reference>
<organism evidence="1 2">
    <name type="scientific">uncultured phage cr56_1</name>
    <dbReference type="NCBI Taxonomy" id="2772081"/>
    <lineage>
        <taxon>Viruses</taxon>
        <taxon>Duplodnaviria</taxon>
        <taxon>Heunggongvirae</taxon>
        <taxon>Uroviricota</taxon>
        <taxon>Caudoviricetes</taxon>
        <taxon>Crassvirales</taxon>
        <taxon>Suoliviridae</taxon>
        <taxon>Loutivirinae</taxon>
        <taxon>Buchavirus</taxon>
        <taxon>Buchavirus faecalis</taxon>
    </lineage>
</organism>
<dbReference type="KEGG" id="vg:65130730"/>
<dbReference type="EMBL" id="MT774397">
    <property type="protein sequence ID" value="QOR56811.1"/>
    <property type="molecule type" value="Genomic_DNA"/>
</dbReference>
<sequence>MKKKSFIVHDKETGEEILIASDGFCYAEVCDGNTEIGASDRIFVVTESIQVVQSLYEETEG</sequence>
<protein>
    <submittedName>
        <fullName evidence="1">Uncharacterized protein</fullName>
    </submittedName>
</protein>
<dbReference type="GeneID" id="65130730"/>
<proteinExistence type="predicted"/>
<evidence type="ECO:0000313" key="1">
    <source>
        <dbReference type="EMBL" id="QOR56811.1"/>
    </source>
</evidence>
<name>A0A7M1RSB8_9CAUD</name>
<evidence type="ECO:0000313" key="2">
    <source>
        <dbReference type="Proteomes" id="UP000593741"/>
    </source>
</evidence>
<dbReference type="RefSeq" id="YP_010112263.1">
    <property type="nucleotide sequence ID" value="NC_055890.1"/>
</dbReference>
<keyword evidence="2" id="KW-1185">Reference proteome</keyword>
<accession>A0A7M1RSB8</accession>